<organism evidence="1 2">
    <name type="scientific">Entomophthora muscae</name>
    <dbReference type="NCBI Taxonomy" id="34485"/>
    <lineage>
        <taxon>Eukaryota</taxon>
        <taxon>Fungi</taxon>
        <taxon>Fungi incertae sedis</taxon>
        <taxon>Zoopagomycota</taxon>
        <taxon>Entomophthoromycotina</taxon>
        <taxon>Entomophthoromycetes</taxon>
        <taxon>Entomophthorales</taxon>
        <taxon>Entomophthoraceae</taxon>
        <taxon>Entomophthora</taxon>
    </lineage>
</organism>
<sequence>MRFFSFVVAAALADKITQRLGFNPGNFITIPPGTAEAVERYLTPDGFTEFASQVKRNPPVKLQRPGTQKAVSLKVLLDSFEMAYLSFCPSKRVVDFECICSREYTDVIEIDEPISQASVIVAAFPRKRTIAVSYAFTRSFRNWLTDLDAVAIQMPGAPKGVKVHNGIYHHYMAIHNETMAAVSKLLKTKYKGYQVFASGYSLGASVAVISAPFWHEFKKTHNTHVYIIGYSGPRTGNLASKLYLESFSVPITRYTNQNDAVPMLPPRSLDYSHAGVEIYEYATSHNTTAFATCRQDYDEDPNCQWREHMHPSVLRHLFPSNKFIPLPPFCSNK</sequence>
<dbReference type="Proteomes" id="UP001165960">
    <property type="component" value="Unassembled WGS sequence"/>
</dbReference>
<reference evidence="1" key="1">
    <citation type="submission" date="2022-04" db="EMBL/GenBank/DDBJ databases">
        <title>Genome of the entomopathogenic fungus Entomophthora muscae.</title>
        <authorList>
            <person name="Elya C."/>
            <person name="Lovett B.R."/>
            <person name="Lee E."/>
            <person name="Macias A.M."/>
            <person name="Hajek A.E."/>
            <person name="De Bivort B.L."/>
            <person name="Kasson M.T."/>
            <person name="De Fine Licht H.H."/>
            <person name="Stajich J.E."/>
        </authorList>
    </citation>
    <scope>NUCLEOTIDE SEQUENCE</scope>
    <source>
        <strain evidence="1">Berkeley</strain>
    </source>
</reference>
<name>A0ACC2RLH4_9FUNG</name>
<evidence type="ECO:0000313" key="2">
    <source>
        <dbReference type="Proteomes" id="UP001165960"/>
    </source>
</evidence>
<comment type="caution">
    <text evidence="1">The sequence shown here is derived from an EMBL/GenBank/DDBJ whole genome shotgun (WGS) entry which is preliminary data.</text>
</comment>
<dbReference type="EMBL" id="QTSX02007132">
    <property type="protein sequence ID" value="KAJ9050891.1"/>
    <property type="molecule type" value="Genomic_DNA"/>
</dbReference>
<protein>
    <submittedName>
        <fullName evidence="1">Uncharacterized protein</fullName>
    </submittedName>
</protein>
<accession>A0ACC2RLH4</accession>
<proteinExistence type="predicted"/>
<evidence type="ECO:0000313" key="1">
    <source>
        <dbReference type="EMBL" id="KAJ9050891.1"/>
    </source>
</evidence>
<keyword evidence="2" id="KW-1185">Reference proteome</keyword>
<gene>
    <name evidence="1" type="ORF">DSO57_1010002</name>
</gene>